<dbReference type="SUPFAM" id="SSF81383">
    <property type="entry name" value="F-box domain"/>
    <property type="match status" value="1"/>
</dbReference>
<organism evidence="3 4">
    <name type="scientific">Eleusine coracana subsp. coracana</name>
    <dbReference type="NCBI Taxonomy" id="191504"/>
    <lineage>
        <taxon>Eukaryota</taxon>
        <taxon>Viridiplantae</taxon>
        <taxon>Streptophyta</taxon>
        <taxon>Embryophyta</taxon>
        <taxon>Tracheophyta</taxon>
        <taxon>Spermatophyta</taxon>
        <taxon>Magnoliopsida</taxon>
        <taxon>Liliopsida</taxon>
        <taxon>Poales</taxon>
        <taxon>Poaceae</taxon>
        <taxon>PACMAD clade</taxon>
        <taxon>Chloridoideae</taxon>
        <taxon>Cynodonteae</taxon>
        <taxon>Eleusininae</taxon>
        <taxon>Eleusine</taxon>
    </lineage>
</organism>
<dbReference type="InterPro" id="IPR036047">
    <property type="entry name" value="F-box-like_dom_sf"/>
</dbReference>
<dbReference type="Pfam" id="PF24758">
    <property type="entry name" value="LRR_At5g56370"/>
    <property type="match status" value="1"/>
</dbReference>
<evidence type="ECO:0000313" key="3">
    <source>
        <dbReference type="EMBL" id="GJN10475.1"/>
    </source>
</evidence>
<dbReference type="EMBL" id="BQKI01000017">
    <property type="protein sequence ID" value="GJN10475.1"/>
    <property type="molecule type" value="Genomic_DNA"/>
</dbReference>
<accession>A0AAV5DJ36</accession>
<dbReference type="Gene3D" id="1.20.1280.50">
    <property type="match status" value="1"/>
</dbReference>
<dbReference type="InterPro" id="IPR053781">
    <property type="entry name" value="F-box_AtFBL13-like"/>
</dbReference>
<dbReference type="PROSITE" id="PS50181">
    <property type="entry name" value="FBOX"/>
    <property type="match status" value="1"/>
</dbReference>
<dbReference type="SUPFAM" id="SSF52047">
    <property type="entry name" value="RNI-like"/>
    <property type="match status" value="1"/>
</dbReference>
<dbReference type="CDD" id="cd22160">
    <property type="entry name" value="F-box_AtFBL13-like"/>
    <property type="match status" value="1"/>
</dbReference>
<feature type="region of interest" description="Disordered" evidence="1">
    <location>
        <begin position="1"/>
        <end position="29"/>
    </location>
</feature>
<dbReference type="InterPro" id="IPR032675">
    <property type="entry name" value="LRR_dom_sf"/>
</dbReference>
<reference evidence="3" key="2">
    <citation type="submission" date="2021-12" db="EMBL/GenBank/DDBJ databases">
        <title>Resequencing data analysis of finger millet.</title>
        <authorList>
            <person name="Hatakeyama M."/>
            <person name="Aluri S."/>
            <person name="Balachadran M.T."/>
            <person name="Sivarajan S.R."/>
            <person name="Poveda L."/>
            <person name="Shimizu-Inatsugi R."/>
            <person name="Schlapbach R."/>
            <person name="Sreeman S.M."/>
            <person name="Shimizu K.K."/>
        </authorList>
    </citation>
    <scope>NUCLEOTIDE SEQUENCE</scope>
</reference>
<dbReference type="InterPro" id="IPR055411">
    <property type="entry name" value="LRR_FXL15/At3g58940/PEG3-like"/>
</dbReference>
<evidence type="ECO:0000256" key="1">
    <source>
        <dbReference type="SAM" id="MobiDB-lite"/>
    </source>
</evidence>
<dbReference type="AlphaFoldDB" id="A0AAV5DJ36"/>
<dbReference type="PANTHER" id="PTHR34709">
    <property type="entry name" value="OS10G0396666 PROTEIN"/>
    <property type="match status" value="1"/>
</dbReference>
<name>A0AAV5DJ36_ELECO</name>
<evidence type="ECO:0000313" key="4">
    <source>
        <dbReference type="Proteomes" id="UP001054889"/>
    </source>
</evidence>
<dbReference type="InterPro" id="IPR001810">
    <property type="entry name" value="F-box_dom"/>
</dbReference>
<dbReference type="Gene3D" id="3.80.10.10">
    <property type="entry name" value="Ribonuclease Inhibitor"/>
    <property type="match status" value="1"/>
</dbReference>
<gene>
    <name evidence="3" type="primary">ga28570</name>
    <name evidence="3" type="ORF">PR202_ga28570</name>
</gene>
<comment type="caution">
    <text evidence="3">The sequence shown here is derived from an EMBL/GenBank/DDBJ whole genome shotgun (WGS) entry which is preliminary data.</text>
</comment>
<dbReference type="Proteomes" id="UP001054889">
    <property type="component" value="Unassembled WGS sequence"/>
</dbReference>
<evidence type="ECO:0000259" key="2">
    <source>
        <dbReference type="PROSITE" id="PS50181"/>
    </source>
</evidence>
<sequence>MSMEQSGGGEVAAAKRAKASDDAAGDGGEDRLSALPDDVLVLILLRLSTADAARTSFLSRRWRRVWTLLPVLQFHVALDPHILRDVLSRSEVPLRRLLVDDPDISPQSLAAWLPAAARRVSGELNVYNFVSGRRAADSEAEASQRGTFELPCFAKATSISLDLGFLGISVPPAGVFARLTDLSLSGVRFHGPGELEDAVSSRRCPCLQKLSIRNVWGLDSVTINSESLQMLDMKYLRGVQQVTVVAPALSDLSLLQCFLRDMKQPIVNISAPQLKLLTWADAYDPSSVRLGNIEHLQMFNTFFFVYGIDDSTHNHACLMLLPQFKSIDRLILSLGYLPKMDNLTYLMEDMTTLPDVTTLQLRVLAEGHAFGACSFHVLRICSGIKRLVLVLSSRWDCKEQTVCSSDCICDQPTNWKTDELLLYHLQELEIEGYRGSEHETAFVKALLNWVTVLKTMTVTFKCSVTESKAKELLQIFKSLSRPGLRMKFYIYEKFRKVPYAPEG</sequence>
<keyword evidence="4" id="KW-1185">Reference proteome</keyword>
<protein>
    <recommendedName>
        <fullName evidence="2">F-box domain-containing protein</fullName>
    </recommendedName>
</protein>
<feature type="compositionally biased region" description="Gly residues" evidence="1">
    <location>
        <begin position="1"/>
        <end position="10"/>
    </location>
</feature>
<dbReference type="SMART" id="SM00256">
    <property type="entry name" value="FBOX"/>
    <property type="match status" value="1"/>
</dbReference>
<dbReference type="InterPro" id="IPR055312">
    <property type="entry name" value="FBL15-like"/>
</dbReference>
<dbReference type="PANTHER" id="PTHR34709:SF74">
    <property type="entry name" value="F-BOX DOMAIN-CONTAINING PROTEIN"/>
    <property type="match status" value="1"/>
</dbReference>
<dbReference type="Pfam" id="PF00646">
    <property type="entry name" value="F-box"/>
    <property type="match status" value="1"/>
</dbReference>
<proteinExistence type="predicted"/>
<reference evidence="3" key="1">
    <citation type="journal article" date="2018" name="DNA Res.">
        <title>Multiple hybrid de novo genome assembly of finger millet, an orphan allotetraploid crop.</title>
        <authorList>
            <person name="Hatakeyama M."/>
            <person name="Aluri S."/>
            <person name="Balachadran M.T."/>
            <person name="Sivarajan S.R."/>
            <person name="Patrignani A."/>
            <person name="Gruter S."/>
            <person name="Poveda L."/>
            <person name="Shimizu-Inatsugi R."/>
            <person name="Baeten J."/>
            <person name="Francoijs K.J."/>
            <person name="Nataraja K.N."/>
            <person name="Reddy Y.A.N."/>
            <person name="Phadnis S."/>
            <person name="Ravikumar R.L."/>
            <person name="Schlapbach R."/>
            <person name="Sreeman S.M."/>
            <person name="Shimizu K.K."/>
        </authorList>
    </citation>
    <scope>NUCLEOTIDE SEQUENCE</scope>
</reference>
<feature type="domain" description="F-box" evidence="2">
    <location>
        <begin position="29"/>
        <end position="65"/>
    </location>
</feature>